<comment type="similarity">
    <text evidence="16">Belongs to the AAA ATPase family.</text>
</comment>
<evidence type="ECO:0000256" key="1">
    <source>
        <dbReference type="ARBA" id="ARBA00004370"/>
    </source>
</evidence>
<evidence type="ECO:0000259" key="18">
    <source>
        <dbReference type="SMART" id="SM00382"/>
    </source>
</evidence>
<evidence type="ECO:0000256" key="11">
    <source>
        <dbReference type="ARBA" id="ARBA00022989"/>
    </source>
</evidence>
<keyword evidence="8 15" id="KW-0378">Hydrolase</keyword>
<dbReference type="InterPro" id="IPR003960">
    <property type="entry name" value="ATPase_AAA_CS"/>
</dbReference>
<dbReference type="InterPro" id="IPR011546">
    <property type="entry name" value="Pept_M41_FtsH_extracell"/>
</dbReference>
<dbReference type="EC" id="3.4.24.-" evidence="15"/>
<dbReference type="GO" id="GO:0004176">
    <property type="term" value="F:ATP-dependent peptidase activity"/>
    <property type="evidence" value="ECO:0007669"/>
    <property type="project" value="InterPro"/>
</dbReference>
<comment type="function">
    <text evidence="15">Acts as a processive, ATP-dependent zinc metallopeptidase for both cytoplasmic and membrane proteins. Plays a role in the quality control of integral membrane proteins.</text>
</comment>
<sequence length="611" mass="68695">MDEKKKGGRDYLKGIIFWILIFLSFALLIAYFSEKRVSFLEISYSKFLEEIKKGNIKEVIFTEKEITGEFKNPVTVKDVNYQNFRLSFPFPKPDLLDLLTQNGVEVKTKTKNPFWEVLLGYAPWFLIFIVFWFLFLRQIQGGSSRAFSFGKVRAKILTEDRPKVTFNDVAGCDEAKEELKEVIEFLKNPQKFQKLGARIPKGVLLLGPPGTGKTLLAKAVAGEAKVPFLSISGSDFVELFVGVGAARVRDLFDQAKKMAPAIVFIDEIDAVGRLRGAGLGGGHDEREQTLNQLLVEMDGFDTKDGVIIMAATNRPDILDPALLRPGRFDRQIVIDRPDVKGREEILKIHTRKVPIGEDVDLKKLARGTPGFAGADLANMVNEAALLAARKGKDKVEMEDFEEAKDKVLMGLARKSLALSQEEKRLIAYHEAGHALVSKFVPHADPIHKVTIIPRGRALGVTQQLPEDDRHIYSKEYLESQLAVLLGGRAAEKIILNTETTGAASDLERATEIARKMVCEWGMSEKIGSVTFGKVEEEIFLGRELGVKRYYSEKTAEMIDEEIKNIIKRAEETAEKIIKEKKIILEKIVEKLLEKEILEREEIEEIIKACSN</sequence>
<dbReference type="InterPro" id="IPR041569">
    <property type="entry name" value="AAA_lid_3"/>
</dbReference>
<dbReference type="GO" id="GO:0006508">
    <property type="term" value="P:proteolysis"/>
    <property type="evidence" value="ECO:0007669"/>
    <property type="project" value="UniProtKB-KW"/>
</dbReference>
<keyword evidence="4 15" id="KW-0645">Protease</keyword>
<dbReference type="SUPFAM" id="SSF52540">
    <property type="entry name" value="P-loop containing nucleoside triphosphate hydrolases"/>
    <property type="match status" value="1"/>
</dbReference>
<dbReference type="Pfam" id="PF00004">
    <property type="entry name" value="AAA"/>
    <property type="match status" value="1"/>
</dbReference>
<evidence type="ECO:0000256" key="3">
    <source>
        <dbReference type="ARBA" id="ARBA00022475"/>
    </source>
</evidence>
<keyword evidence="10 15" id="KW-0067">ATP-binding</keyword>
<feature type="transmembrane region" description="Helical" evidence="15">
    <location>
        <begin position="118"/>
        <end position="136"/>
    </location>
</feature>
<evidence type="ECO:0000256" key="6">
    <source>
        <dbReference type="ARBA" id="ARBA00022723"/>
    </source>
</evidence>
<evidence type="ECO:0000256" key="16">
    <source>
        <dbReference type="RuleBase" id="RU003651"/>
    </source>
</evidence>
<dbReference type="PANTHER" id="PTHR23076">
    <property type="entry name" value="METALLOPROTEASE M41 FTSH"/>
    <property type="match status" value="1"/>
</dbReference>
<dbReference type="SUPFAM" id="SSF140990">
    <property type="entry name" value="FtsH protease domain-like"/>
    <property type="match status" value="1"/>
</dbReference>
<evidence type="ECO:0000256" key="15">
    <source>
        <dbReference type="HAMAP-Rule" id="MF_01458"/>
    </source>
</evidence>
<dbReference type="FunFam" id="1.10.8.60:FF:000001">
    <property type="entry name" value="ATP-dependent zinc metalloprotease FtsH"/>
    <property type="match status" value="1"/>
</dbReference>
<evidence type="ECO:0000256" key="7">
    <source>
        <dbReference type="ARBA" id="ARBA00022741"/>
    </source>
</evidence>
<evidence type="ECO:0000256" key="9">
    <source>
        <dbReference type="ARBA" id="ARBA00022833"/>
    </source>
</evidence>
<dbReference type="GO" id="GO:0004222">
    <property type="term" value="F:metalloendopeptidase activity"/>
    <property type="evidence" value="ECO:0007669"/>
    <property type="project" value="InterPro"/>
</dbReference>
<comment type="similarity">
    <text evidence="14 15">In the central section; belongs to the AAA ATPase family.</text>
</comment>
<comment type="similarity">
    <text evidence="2 15">In the C-terminal section; belongs to the peptidase M41 family.</text>
</comment>
<keyword evidence="7 15" id="KW-0547">Nucleotide-binding</keyword>
<dbReference type="SMART" id="SM00382">
    <property type="entry name" value="AAA"/>
    <property type="match status" value="1"/>
</dbReference>
<dbReference type="InterPro" id="IPR005936">
    <property type="entry name" value="FtsH"/>
</dbReference>
<feature type="binding site" evidence="15">
    <location>
        <begin position="207"/>
        <end position="214"/>
    </location>
    <ligand>
        <name>ATP</name>
        <dbReference type="ChEBI" id="CHEBI:30616"/>
    </ligand>
</feature>
<evidence type="ECO:0000256" key="5">
    <source>
        <dbReference type="ARBA" id="ARBA00022692"/>
    </source>
</evidence>
<dbReference type="CDD" id="cd19501">
    <property type="entry name" value="RecA-like_FtsH"/>
    <property type="match status" value="1"/>
</dbReference>
<comment type="subcellular location">
    <subcellularLocation>
        <location evidence="15">Cell membrane</location>
        <topology evidence="15">Multi-pass membrane protein</topology>
        <orientation evidence="15">Cytoplasmic side</orientation>
    </subcellularLocation>
    <subcellularLocation>
        <location evidence="1">Membrane</location>
    </subcellularLocation>
</comment>
<dbReference type="Pfam" id="PF01434">
    <property type="entry name" value="Peptidase_M41"/>
    <property type="match status" value="1"/>
</dbReference>
<accession>A0A7V4E218</accession>
<feature type="domain" description="AAA+ ATPase" evidence="18">
    <location>
        <begin position="199"/>
        <end position="338"/>
    </location>
</feature>
<keyword evidence="6 15" id="KW-0479">Metal-binding</keyword>
<dbReference type="AlphaFoldDB" id="A0A7V4E218"/>
<feature type="active site" evidence="15">
    <location>
        <position position="430"/>
    </location>
</feature>
<dbReference type="GO" id="GO:0008270">
    <property type="term" value="F:zinc ion binding"/>
    <property type="evidence" value="ECO:0007669"/>
    <property type="project" value="UniProtKB-UniRule"/>
</dbReference>
<protein>
    <recommendedName>
        <fullName evidence="15">ATP-dependent zinc metalloprotease FtsH</fullName>
        <ecNumber evidence="15">3.4.24.-</ecNumber>
    </recommendedName>
</protein>
<comment type="subunit">
    <text evidence="15">Homohexamer.</text>
</comment>
<dbReference type="EMBL" id="DTDP01000078">
    <property type="protein sequence ID" value="HGK53743.1"/>
    <property type="molecule type" value="Genomic_DNA"/>
</dbReference>
<feature type="coiled-coil region" evidence="17">
    <location>
        <begin position="555"/>
        <end position="586"/>
    </location>
</feature>
<keyword evidence="13 15" id="KW-0472">Membrane</keyword>
<dbReference type="Gene3D" id="3.30.720.210">
    <property type="match status" value="1"/>
</dbReference>
<evidence type="ECO:0000256" key="17">
    <source>
        <dbReference type="SAM" id="Coils"/>
    </source>
</evidence>
<comment type="caution">
    <text evidence="19">The sequence shown here is derived from an EMBL/GenBank/DDBJ whole genome shotgun (WGS) entry which is preliminary data.</text>
</comment>
<dbReference type="InterPro" id="IPR003959">
    <property type="entry name" value="ATPase_AAA_core"/>
</dbReference>
<organism evidence="19">
    <name type="scientific">candidate division WOR-3 bacterium</name>
    <dbReference type="NCBI Taxonomy" id="2052148"/>
    <lineage>
        <taxon>Bacteria</taxon>
        <taxon>Bacteria division WOR-3</taxon>
    </lineage>
</organism>
<dbReference type="GO" id="GO:0030163">
    <property type="term" value="P:protein catabolic process"/>
    <property type="evidence" value="ECO:0007669"/>
    <property type="project" value="UniProtKB-UniRule"/>
</dbReference>
<keyword evidence="3 15" id="KW-1003">Cell membrane</keyword>
<dbReference type="GO" id="GO:0005886">
    <property type="term" value="C:plasma membrane"/>
    <property type="evidence" value="ECO:0007669"/>
    <property type="project" value="UniProtKB-SubCell"/>
</dbReference>
<dbReference type="InterPro" id="IPR003593">
    <property type="entry name" value="AAA+_ATPase"/>
</dbReference>
<keyword evidence="17" id="KW-0175">Coiled coil</keyword>
<evidence type="ECO:0000256" key="13">
    <source>
        <dbReference type="ARBA" id="ARBA00023136"/>
    </source>
</evidence>
<dbReference type="Gene3D" id="1.10.8.60">
    <property type="match status" value="1"/>
</dbReference>
<evidence type="ECO:0000256" key="10">
    <source>
        <dbReference type="ARBA" id="ARBA00022840"/>
    </source>
</evidence>
<proteinExistence type="inferred from homology"/>
<dbReference type="InterPro" id="IPR037219">
    <property type="entry name" value="Peptidase_M41-like"/>
</dbReference>
<keyword evidence="11 15" id="KW-1133">Transmembrane helix</keyword>
<dbReference type="InterPro" id="IPR000642">
    <property type="entry name" value="Peptidase_M41"/>
</dbReference>
<dbReference type="GO" id="GO:0005524">
    <property type="term" value="F:ATP binding"/>
    <property type="evidence" value="ECO:0007669"/>
    <property type="project" value="UniProtKB-UniRule"/>
</dbReference>
<feature type="transmembrane region" description="Helical" evidence="15">
    <location>
        <begin position="12"/>
        <end position="32"/>
    </location>
</feature>
<dbReference type="FunFam" id="1.20.58.760:FF:000001">
    <property type="entry name" value="ATP-dependent zinc metalloprotease FtsH"/>
    <property type="match status" value="1"/>
</dbReference>
<dbReference type="Pfam" id="PF06480">
    <property type="entry name" value="FtsH_ext"/>
    <property type="match status" value="1"/>
</dbReference>
<reference evidence="19" key="1">
    <citation type="journal article" date="2020" name="mSystems">
        <title>Genome- and Community-Level Interaction Insights into Carbon Utilization and Element Cycling Functions of Hydrothermarchaeota in Hydrothermal Sediment.</title>
        <authorList>
            <person name="Zhou Z."/>
            <person name="Liu Y."/>
            <person name="Xu W."/>
            <person name="Pan J."/>
            <person name="Luo Z.H."/>
            <person name="Li M."/>
        </authorList>
    </citation>
    <scope>NUCLEOTIDE SEQUENCE [LARGE SCALE GENOMIC DNA]</scope>
    <source>
        <strain evidence="19">SpSt-695</strain>
    </source>
</reference>
<keyword evidence="9 15" id="KW-0862">Zinc</keyword>
<name>A0A7V4E218_UNCW3</name>
<evidence type="ECO:0000256" key="14">
    <source>
        <dbReference type="ARBA" id="ARBA00061570"/>
    </source>
</evidence>
<dbReference type="Gene3D" id="3.40.50.300">
    <property type="entry name" value="P-loop containing nucleotide triphosphate hydrolases"/>
    <property type="match status" value="1"/>
</dbReference>
<evidence type="ECO:0000256" key="8">
    <source>
        <dbReference type="ARBA" id="ARBA00022801"/>
    </source>
</evidence>
<dbReference type="NCBIfam" id="TIGR01241">
    <property type="entry name" value="FtsH_fam"/>
    <property type="match status" value="1"/>
</dbReference>
<evidence type="ECO:0000256" key="12">
    <source>
        <dbReference type="ARBA" id="ARBA00023049"/>
    </source>
</evidence>
<feature type="binding site" evidence="15">
    <location>
        <position position="505"/>
    </location>
    <ligand>
        <name>Zn(2+)</name>
        <dbReference type="ChEBI" id="CHEBI:29105"/>
        <note>catalytic</note>
    </ligand>
</feature>
<gene>
    <name evidence="15" type="primary">ftsH</name>
    <name evidence="19" type="ORF">ENU72_01805</name>
</gene>
<dbReference type="GO" id="GO:0016887">
    <property type="term" value="F:ATP hydrolysis activity"/>
    <property type="evidence" value="ECO:0007669"/>
    <property type="project" value="UniProtKB-UniRule"/>
</dbReference>
<keyword evidence="5 15" id="KW-0812">Transmembrane</keyword>
<evidence type="ECO:0000256" key="2">
    <source>
        <dbReference type="ARBA" id="ARBA00010044"/>
    </source>
</evidence>
<evidence type="ECO:0000313" key="19">
    <source>
        <dbReference type="EMBL" id="HGK53743.1"/>
    </source>
</evidence>
<feature type="binding site" evidence="15">
    <location>
        <position position="429"/>
    </location>
    <ligand>
        <name>Zn(2+)</name>
        <dbReference type="ChEBI" id="CHEBI:29105"/>
        <note>catalytic</note>
    </ligand>
</feature>
<keyword evidence="12 15" id="KW-0482">Metalloprotease</keyword>
<dbReference type="PANTHER" id="PTHR23076:SF97">
    <property type="entry name" value="ATP-DEPENDENT ZINC METALLOPROTEASE YME1L1"/>
    <property type="match status" value="1"/>
</dbReference>
<dbReference type="Pfam" id="PF17862">
    <property type="entry name" value="AAA_lid_3"/>
    <property type="match status" value="1"/>
</dbReference>
<comment type="cofactor">
    <cofactor evidence="15">
        <name>Zn(2+)</name>
        <dbReference type="ChEBI" id="CHEBI:29105"/>
    </cofactor>
    <text evidence="15">Binds 1 zinc ion per subunit.</text>
</comment>
<dbReference type="PROSITE" id="PS00674">
    <property type="entry name" value="AAA"/>
    <property type="match status" value="1"/>
</dbReference>
<evidence type="ECO:0000256" key="4">
    <source>
        <dbReference type="ARBA" id="ARBA00022670"/>
    </source>
</evidence>
<feature type="binding site" evidence="15">
    <location>
        <position position="433"/>
    </location>
    <ligand>
        <name>Zn(2+)</name>
        <dbReference type="ChEBI" id="CHEBI:29105"/>
        <note>catalytic</note>
    </ligand>
</feature>
<dbReference type="InterPro" id="IPR027417">
    <property type="entry name" value="P-loop_NTPase"/>
</dbReference>
<dbReference type="Gene3D" id="1.20.58.760">
    <property type="entry name" value="Peptidase M41"/>
    <property type="match status" value="1"/>
</dbReference>
<dbReference type="HAMAP" id="MF_01458">
    <property type="entry name" value="FtsH"/>
    <property type="match status" value="1"/>
</dbReference>
<dbReference type="FunFam" id="3.40.50.300:FF:000001">
    <property type="entry name" value="ATP-dependent zinc metalloprotease FtsH"/>
    <property type="match status" value="1"/>
</dbReference>